<name>A0ABR2M094_9ASPA</name>
<dbReference type="EMBL" id="JBBWWR010000013">
    <property type="protein sequence ID" value="KAK8955869.1"/>
    <property type="molecule type" value="Genomic_DNA"/>
</dbReference>
<evidence type="ECO:0000313" key="2">
    <source>
        <dbReference type="Proteomes" id="UP001412067"/>
    </source>
</evidence>
<protein>
    <submittedName>
        <fullName evidence="1">Uncharacterized protein</fullName>
    </submittedName>
</protein>
<evidence type="ECO:0000313" key="1">
    <source>
        <dbReference type="EMBL" id="KAK8955869.1"/>
    </source>
</evidence>
<gene>
    <name evidence="1" type="ORF">KSP40_PGU022681</name>
</gene>
<reference evidence="1 2" key="1">
    <citation type="journal article" date="2022" name="Nat. Plants">
        <title>Genomes of leafy and leafless Platanthera orchids illuminate the evolution of mycoheterotrophy.</title>
        <authorList>
            <person name="Li M.H."/>
            <person name="Liu K.W."/>
            <person name="Li Z."/>
            <person name="Lu H.C."/>
            <person name="Ye Q.L."/>
            <person name="Zhang D."/>
            <person name="Wang J.Y."/>
            <person name="Li Y.F."/>
            <person name="Zhong Z.M."/>
            <person name="Liu X."/>
            <person name="Yu X."/>
            <person name="Liu D.K."/>
            <person name="Tu X.D."/>
            <person name="Liu B."/>
            <person name="Hao Y."/>
            <person name="Liao X.Y."/>
            <person name="Jiang Y.T."/>
            <person name="Sun W.H."/>
            <person name="Chen J."/>
            <person name="Chen Y.Q."/>
            <person name="Ai Y."/>
            <person name="Zhai J.W."/>
            <person name="Wu S.S."/>
            <person name="Zhou Z."/>
            <person name="Hsiao Y.Y."/>
            <person name="Wu W.L."/>
            <person name="Chen Y.Y."/>
            <person name="Lin Y.F."/>
            <person name="Hsu J.L."/>
            <person name="Li C.Y."/>
            <person name="Wang Z.W."/>
            <person name="Zhao X."/>
            <person name="Zhong W.Y."/>
            <person name="Ma X.K."/>
            <person name="Ma L."/>
            <person name="Huang J."/>
            <person name="Chen G.Z."/>
            <person name="Huang M.Z."/>
            <person name="Huang L."/>
            <person name="Peng D.H."/>
            <person name="Luo Y.B."/>
            <person name="Zou S.Q."/>
            <person name="Chen S.P."/>
            <person name="Lan S."/>
            <person name="Tsai W.C."/>
            <person name="Van de Peer Y."/>
            <person name="Liu Z.J."/>
        </authorList>
    </citation>
    <scope>NUCLEOTIDE SEQUENCE [LARGE SCALE GENOMIC DNA]</scope>
    <source>
        <strain evidence="1">Lor288</strain>
    </source>
</reference>
<keyword evidence="2" id="KW-1185">Reference proteome</keyword>
<organism evidence="1 2">
    <name type="scientific">Platanthera guangdongensis</name>
    <dbReference type="NCBI Taxonomy" id="2320717"/>
    <lineage>
        <taxon>Eukaryota</taxon>
        <taxon>Viridiplantae</taxon>
        <taxon>Streptophyta</taxon>
        <taxon>Embryophyta</taxon>
        <taxon>Tracheophyta</taxon>
        <taxon>Spermatophyta</taxon>
        <taxon>Magnoliopsida</taxon>
        <taxon>Liliopsida</taxon>
        <taxon>Asparagales</taxon>
        <taxon>Orchidaceae</taxon>
        <taxon>Orchidoideae</taxon>
        <taxon>Orchideae</taxon>
        <taxon>Orchidinae</taxon>
        <taxon>Platanthera</taxon>
    </lineage>
</organism>
<sequence length="54" mass="6097">MIKSKKLSKIIWVEAIQGDVYLLSRYTTKSVKPKTSRSEVEIPTLQVVCCGVEL</sequence>
<dbReference type="Proteomes" id="UP001412067">
    <property type="component" value="Unassembled WGS sequence"/>
</dbReference>
<comment type="caution">
    <text evidence="1">The sequence shown here is derived from an EMBL/GenBank/DDBJ whole genome shotgun (WGS) entry which is preliminary data.</text>
</comment>
<proteinExistence type="predicted"/>
<accession>A0ABR2M094</accession>